<dbReference type="Proteomes" id="UP000481858">
    <property type="component" value="Unassembled WGS sequence"/>
</dbReference>
<dbReference type="EMBL" id="WUBL01000191">
    <property type="protein sequence ID" value="KAF2963631.1"/>
    <property type="molecule type" value="Genomic_DNA"/>
</dbReference>
<keyword evidence="2" id="KW-1185">Reference proteome</keyword>
<dbReference type="AlphaFoldDB" id="A0A7C8MKM4"/>
<proteinExistence type="predicted"/>
<name>A0A7C8MKM4_9PEZI</name>
<evidence type="ECO:0000313" key="2">
    <source>
        <dbReference type="Proteomes" id="UP000481858"/>
    </source>
</evidence>
<protein>
    <submittedName>
        <fullName evidence="1">Uncharacterized protein</fullName>
    </submittedName>
</protein>
<reference evidence="1 2" key="1">
    <citation type="submission" date="2019-12" db="EMBL/GenBank/DDBJ databases">
        <title>Draft genome sequence of the ascomycete Xylaria multiplex DSM 110363.</title>
        <authorList>
            <person name="Buettner E."/>
            <person name="Kellner H."/>
        </authorList>
    </citation>
    <scope>NUCLEOTIDE SEQUENCE [LARGE SCALE GENOMIC DNA]</scope>
    <source>
        <strain evidence="1 2">DSM 110363</strain>
    </source>
</reference>
<accession>A0A7C8MKM4</accession>
<gene>
    <name evidence="1" type="ORF">GQX73_g9941</name>
</gene>
<organism evidence="1 2">
    <name type="scientific">Xylaria multiplex</name>
    <dbReference type="NCBI Taxonomy" id="323545"/>
    <lineage>
        <taxon>Eukaryota</taxon>
        <taxon>Fungi</taxon>
        <taxon>Dikarya</taxon>
        <taxon>Ascomycota</taxon>
        <taxon>Pezizomycotina</taxon>
        <taxon>Sordariomycetes</taxon>
        <taxon>Xylariomycetidae</taxon>
        <taxon>Xylariales</taxon>
        <taxon>Xylariaceae</taxon>
        <taxon>Xylaria</taxon>
    </lineage>
</organism>
<dbReference type="InParanoid" id="A0A7C8MKM4"/>
<sequence length="238" mass="27349">MSGEQNPTTQSTPEKAAKCVFRPVKDNPDEAEKFVRAIFKHKPHNVDLVAAELAPLYGFGPNSNHDVLARLRAQSLFVSPEITEPLWDFRVFFTRYRWGLPLPKFVPTLALVHEHRHESSWTGPEYPIADGGRPEPHYARFIIRMLHSLELPIEGNSRMLQWLRNALIAKQEDDVCWVLFHALFYLQLKAMDFNKSNAPFKDRVQHYVNELAVPDCGLLSKWIAARRGFAEKGLSEDC</sequence>
<comment type="caution">
    <text evidence="1">The sequence shown here is derived from an EMBL/GenBank/DDBJ whole genome shotgun (WGS) entry which is preliminary data.</text>
</comment>
<dbReference type="OrthoDB" id="4765484at2759"/>
<evidence type="ECO:0000313" key="1">
    <source>
        <dbReference type="EMBL" id="KAF2963631.1"/>
    </source>
</evidence>